<dbReference type="AlphaFoldDB" id="A0A1F5NL34"/>
<evidence type="ECO:0000256" key="3">
    <source>
        <dbReference type="SAM" id="Phobius"/>
    </source>
</evidence>
<keyword evidence="3" id="KW-1133">Transmembrane helix</keyword>
<sequence length="287" mass="32723">MRLIRIVLILFAVFFSVITLFAVLIYGFAMDNNATRAFNKTFPVLPAAMVSGKIVRIAEIEDRQRMYEQAVSMTSAGAPINGATERESILDSLIEQKIVWDMLAKRKILINSEELDDYYRHLAASFQTGRINEIFGVNEKDFKKNIVLSDLAEKKLHASLYKQDNGSKEYQRVLKIKKLVDEGLSFVEAAQSYSEDEESKYIGGDIGFKTEDELGPWLGPSARALAPSTTSEVIVSPEGYHILRLASLDSETVPRKLQIQQILIRGFDFEEYLEKQREKYRIYLFGR</sequence>
<dbReference type="EMBL" id="MFEK01000014">
    <property type="protein sequence ID" value="OGE78338.1"/>
    <property type="molecule type" value="Genomic_DNA"/>
</dbReference>
<keyword evidence="3" id="KW-0472">Membrane</keyword>
<proteinExistence type="predicted"/>
<evidence type="ECO:0000313" key="6">
    <source>
        <dbReference type="Proteomes" id="UP000176864"/>
    </source>
</evidence>
<dbReference type="InterPro" id="IPR000297">
    <property type="entry name" value="PPIase_PpiC"/>
</dbReference>
<name>A0A1F5NL34_9BACT</name>
<dbReference type="PROSITE" id="PS50198">
    <property type="entry name" value="PPIC_PPIASE_2"/>
    <property type="match status" value="1"/>
</dbReference>
<feature type="domain" description="PpiC" evidence="4">
    <location>
        <begin position="176"/>
        <end position="247"/>
    </location>
</feature>
<reference evidence="5 6" key="1">
    <citation type="journal article" date="2016" name="Nat. Commun.">
        <title>Thousands of microbial genomes shed light on interconnected biogeochemical processes in an aquifer system.</title>
        <authorList>
            <person name="Anantharaman K."/>
            <person name="Brown C.T."/>
            <person name="Hug L.A."/>
            <person name="Sharon I."/>
            <person name="Castelle C.J."/>
            <person name="Probst A.J."/>
            <person name="Thomas B.C."/>
            <person name="Singh A."/>
            <person name="Wilkins M.J."/>
            <person name="Karaoz U."/>
            <person name="Brodie E.L."/>
            <person name="Williams K.H."/>
            <person name="Hubbard S.S."/>
            <person name="Banfield J.F."/>
        </authorList>
    </citation>
    <scope>NUCLEOTIDE SEQUENCE [LARGE SCALE GENOMIC DNA]</scope>
</reference>
<dbReference type="InterPro" id="IPR027304">
    <property type="entry name" value="Trigger_fact/SurA_dom_sf"/>
</dbReference>
<accession>A0A1F5NL34</accession>
<organism evidence="5 6">
    <name type="scientific">Candidatus Doudnabacteria bacterium RIFCSPHIGHO2_01_FULL_46_14</name>
    <dbReference type="NCBI Taxonomy" id="1817824"/>
    <lineage>
        <taxon>Bacteria</taxon>
        <taxon>Candidatus Doudnaibacteriota</taxon>
    </lineage>
</organism>
<feature type="transmembrane region" description="Helical" evidence="3">
    <location>
        <begin position="7"/>
        <end position="29"/>
    </location>
</feature>
<dbReference type="Pfam" id="PF00639">
    <property type="entry name" value="Rotamase"/>
    <property type="match status" value="1"/>
</dbReference>
<dbReference type="InterPro" id="IPR050280">
    <property type="entry name" value="OMP_Chaperone_SurA"/>
</dbReference>
<dbReference type="PANTHER" id="PTHR47637:SF1">
    <property type="entry name" value="CHAPERONE SURA"/>
    <property type="match status" value="1"/>
</dbReference>
<gene>
    <name evidence="5" type="ORF">A2751_04270</name>
</gene>
<dbReference type="SUPFAM" id="SSF109998">
    <property type="entry name" value="Triger factor/SurA peptide-binding domain-like"/>
    <property type="match status" value="1"/>
</dbReference>
<dbReference type="InterPro" id="IPR046357">
    <property type="entry name" value="PPIase_dom_sf"/>
</dbReference>
<evidence type="ECO:0000256" key="1">
    <source>
        <dbReference type="ARBA" id="ARBA00022729"/>
    </source>
</evidence>
<keyword evidence="2" id="KW-0413">Isomerase</keyword>
<dbReference type="GO" id="GO:0003755">
    <property type="term" value="F:peptidyl-prolyl cis-trans isomerase activity"/>
    <property type="evidence" value="ECO:0007669"/>
    <property type="project" value="UniProtKB-KW"/>
</dbReference>
<comment type="caution">
    <text evidence="5">The sequence shown here is derived from an EMBL/GenBank/DDBJ whole genome shotgun (WGS) entry which is preliminary data.</text>
</comment>
<keyword evidence="1" id="KW-0732">Signal</keyword>
<keyword evidence="3" id="KW-0812">Transmembrane</keyword>
<dbReference type="Gene3D" id="3.10.50.40">
    <property type="match status" value="1"/>
</dbReference>
<dbReference type="SUPFAM" id="SSF54534">
    <property type="entry name" value="FKBP-like"/>
    <property type="match status" value="1"/>
</dbReference>
<evidence type="ECO:0000256" key="2">
    <source>
        <dbReference type="PROSITE-ProRule" id="PRU00278"/>
    </source>
</evidence>
<keyword evidence="2" id="KW-0697">Rotamase</keyword>
<evidence type="ECO:0000313" key="5">
    <source>
        <dbReference type="EMBL" id="OGE78338.1"/>
    </source>
</evidence>
<evidence type="ECO:0000259" key="4">
    <source>
        <dbReference type="PROSITE" id="PS50198"/>
    </source>
</evidence>
<dbReference type="PANTHER" id="PTHR47637">
    <property type="entry name" value="CHAPERONE SURA"/>
    <property type="match status" value="1"/>
</dbReference>
<dbReference type="STRING" id="1817824.A2751_04270"/>
<dbReference type="Proteomes" id="UP000176864">
    <property type="component" value="Unassembled WGS sequence"/>
</dbReference>
<protein>
    <recommendedName>
        <fullName evidence="4">PpiC domain-containing protein</fullName>
    </recommendedName>
</protein>